<evidence type="ECO:0000256" key="1">
    <source>
        <dbReference type="SAM" id="MobiDB-lite"/>
    </source>
</evidence>
<keyword evidence="4" id="KW-1185">Reference proteome</keyword>
<gene>
    <name evidence="3" type="ORF">PX653_24615</name>
</gene>
<dbReference type="PANTHER" id="PTHR35811">
    <property type="entry name" value="SLR1870 PROTEIN"/>
    <property type="match status" value="1"/>
</dbReference>
<dbReference type="PANTHER" id="PTHR35811:SF1">
    <property type="entry name" value="HTH OST-TYPE DOMAIN-CONTAINING PROTEIN"/>
    <property type="match status" value="1"/>
</dbReference>
<evidence type="ECO:0000259" key="2">
    <source>
        <dbReference type="PROSITE" id="PS51644"/>
    </source>
</evidence>
<dbReference type="Pfam" id="PF01936">
    <property type="entry name" value="NYN"/>
    <property type="match status" value="1"/>
</dbReference>
<dbReference type="PROSITE" id="PS51644">
    <property type="entry name" value="HTH_OST"/>
    <property type="match status" value="1"/>
</dbReference>
<dbReference type="Gene3D" id="3.40.50.1010">
    <property type="entry name" value="5'-nuclease"/>
    <property type="match status" value="1"/>
</dbReference>
<organism evidence="3 4">
    <name type="scientific">Pseudoduganella chitinolytica</name>
    <dbReference type="NCBI Taxonomy" id="34070"/>
    <lineage>
        <taxon>Bacteria</taxon>
        <taxon>Pseudomonadati</taxon>
        <taxon>Pseudomonadota</taxon>
        <taxon>Betaproteobacteria</taxon>
        <taxon>Burkholderiales</taxon>
        <taxon>Oxalobacteraceae</taxon>
        <taxon>Telluria group</taxon>
        <taxon>Pseudoduganella</taxon>
    </lineage>
</organism>
<evidence type="ECO:0000313" key="3">
    <source>
        <dbReference type="EMBL" id="WEF32558.1"/>
    </source>
</evidence>
<protein>
    <submittedName>
        <fullName evidence="3">NYN domain-containing protein</fullName>
    </submittedName>
</protein>
<dbReference type="InterPro" id="IPR025605">
    <property type="entry name" value="OST-HTH/LOTUS_dom"/>
</dbReference>
<dbReference type="CDD" id="cd10146">
    <property type="entry name" value="LabA_like_C"/>
    <property type="match status" value="1"/>
</dbReference>
<accession>A0ABY8BAU4</accession>
<feature type="domain" description="HTH OST-type" evidence="2">
    <location>
        <begin position="193"/>
        <end position="270"/>
    </location>
</feature>
<feature type="compositionally biased region" description="Basic residues" evidence="1">
    <location>
        <begin position="495"/>
        <end position="521"/>
    </location>
</feature>
<feature type="compositionally biased region" description="Basic residues" evidence="1">
    <location>
        <begin position="419"/>
        <end position="431"/>
    </location>
</feature>
<feature type="region of interest" description="Disordered" evidence="1">
    <location>
        <begin position="280"/>
        <end position="345"/>
    </location>
</feature>
<feature type="region of interest" description="Disordered" evidence="1">
    <location>
        <begin position="163"/>
        <end position="189"/>
    </location>
</feature>
<reference evidence="3 4" key="1">
    <citation type="submission" date="2023-02" db="EMBL/GenBank/DDBJ databases">
        <title>Gemone sequence of Telluria chitinolytica ACM 3522T.</title>
        <authorList>
            <person name="Frediansyah A."/>
            <person name="Miess H."/>
            <person name="Gross H."/>
        </authorList>
    </citation>
    <scope>NUCLEOTIDE SEQUENCE [LARGE SCALE GENOMIC DNA]</scope>
    <source>
        <strain evidence="3 4">ACM 3522</strain>
    </source>
</reference>
<evidence type="ECO:0000313" key="4">
    <source>
        <dbReference type="Proteomes" id="UP001216510"/>
    </source>
</evidence>
<dbReference type="CDD" id="cd11297">
    <property type="entry name" value="PIN_LabA-like_N_1"/>
    <property type="match status" value="1"/>
</dbReference>
<dbReference type="EMBL" id="CP119083">
    <property type="protein sequence ID" value="WEF32558.1"/>
    <property type="molecule type" value="Genomic_DNA"/>
</dbReference>
<sequence length="521" mass="56377">MASSNDNVSMALFCDFENVALGVRDANYEKFDIKPVLERLLLKGSIVVKKAYCDWDRYKGFKGPMHEANFELIEIPHVRMSGKNSADIRMVVDALDLCYTKAHVNTFVIISGDSDFSPLVSKLRENAKKVIGVGVKDSTSDLLVANCDEFIFYDDLVRESRRMAKRDSREQPPKRSPEEEKRKREEMDKRRNQAVDIAYETFDALVAERGDSGKIWASVLKEAIKRRKPDFSESFYGFRTFGNLLEEMKARGLLEFGRDEKSGAYVYRSSTLPAPGVTADVASETEQAGEQVQADAGEAREPRESRDSREAREAREGRRGRGNRGGRNRRGGAAEPAESAEQAGAPLSELETQEMAAGLESAAADYAALVRSAEEALHELVPETEQGTTAEQAALADNVPPALPADAQEPAEVPAAPAKRARKPAAKKPARTSKVAKAAADAAEAVEAALAQVPAAQAAPAPAAEEAPAVEAAGDTQGDDTSAAADTPEGTAAQKRSKKPGTHKAPARSRLPRKPKAKPEG</sequence>
<dbReference type="InterPro" id="IPR021139">
    <property type="entry name" value="NYN"/>
</dbReference>
<name>A0ABY8BAU4_9BURK</name>
<feature type="compositionally biased region" description="Low complexity" evidence="1">
    <location>
        <begin position="435"/>
        <end position="473"/>
    </location>
</feature>
<dbReference type="Proteomes" id="UP001216510">
    <property type="component" value="Chromosome"/>
</dbReference>
<proteinExistence type="predicted"/>
<dbReference type="RefSeq" id="WP_277415278.1">
    <property type="nucleotide sequence ID" value="NZ_CP119083.1"/>
</dbReference>
<feature type="compositionally biased region" description="Basic and acidic residues" evidence="1">
    <location>
        <begin position="297"/>
        <end position="319"/>
    </location>
</feature>
<feature type="region of interest" description="Disordered" evidence="1">
    <location>
        <begin position="383"/>
        <end position="521"/>
    </location>
</feature>
<feature type="compositionally biased region" description="Basic residues" evidence="1">
    <location>
        <begin position="320"/>
        <end position="330"/>
    </location>
</feature>